<keyword evidence="1" id="KW-0597">Phosphoprotein</keyword>
<dbReference type="SUPFAM" id="SSF52172">
    <property type="entry name" value="CheY-like"/>
    <property type="match status" value="1"/>
</dbReference>
<dbReference type="RefSeq" id="WP_413779714.1">
    <property type="nucleotide sequence ID" value="NZ_JAUOZS010000001.1"/>
</dbReference>
<dbReference type="Gene3D" id="2.20.25.10">
    <property type="match status" value="1"/>
</dbReference>
<dbReference type="SMART" id="SM00850">
    <property type="entry name" value="LytTR"/>
    <property type="match status" value="1"/>
</dbReference>
<feature type="domain" description="Response regulatory" evidence="2">
    <location>
        <begin position="7"/>
        <end position="120"/>
    </location>
</feature>
<protein>
    <submittedName>
        <fullName evidence="4">LytTR family DNA-binding domain-containing protein</fullName>
    </submittedName>
</protein>
<dbReference type="GO" id="GO:0003677">
    <property type="term" value="F:DNA binding"/>
    <property type="evidence" value="ECO:0007669"/>
    <property type="project" value="UniProtKB-KW"/>
</dbReference>
<evidence type="ECO:0000313" key="4">
    <source>
        <dbReference type="EMBL" id="MDT8901190.1"/>
    </source>
</evidence>
<dbReference type="SMART" id="SM00448">
    <property type="entry name" value="REC"/>
    <property type="match status" value="1"/>
</dbReference>
<dbReference type="InterPro" id="IPR046947">
    <property type="entry name" value="LytR-like"/>
</dbReference>
<dbReference type="InterPro" id="IPR001789">
    <property type="entry name" value="Sig_transdc_resp-reg_receiver"/>
</dbReference>
<dbReference type="PROSITE" id="PS50110">
    <property type="entry name" value="RESPONSE_REGULATORY"/>
    <property type="match status" value="1"/>
</dbReference>
<dbReference type="EMBL" id="JAUOZS010000001">
    <property type="protein sequence ID" value="MDT8901190.1"/>
    <property type="molecule type" value="Genomic_DNA"/>
</dbReference>
<comment type="caution">
    <text evidence="4">The sequence shown here is derived from an EMBL/GenBank/DDBJ whole genome shotgun (WGS) entry which is preliminary data.</text>
</comment>
<organism evidence="4 5">
    <name type="scientific">Anaeroselena agilis</name>
    <dbReference type="NCBI Taxonomy" id="3063788"/>
    <lineage>
        <taxon>Bacteria</taxon>
        <taxon>Bacillati</taxon>
        <taxon>Bacillota</taxon>
        <taxon>Negativicutes</taxon>
        <taxon>Acetonemataceae</taxon>
        <taxon>Anaeroselena</taxon>
    </lineage>
</organism>
<dbReference type="Pfam" id="PF04397">
    <property type="entry name" value="LytTR"/>
    <property type="match status" value="1"/>
</dbReference>
<dbReference type="PANTHER" id="PTHR37299:SF1">
    <property type="entry name" value="STAGE 0 SPORULATION PROTEIN A HOMOLOG"/>
    <property type="match status" value="1"/>
</dbReference>
<evidence type="ECO:0000259" key="3">
    <source>
        <dbReference type="PROSITE" id="PS50930"/>
    </source>
</evidence>
<evidence type="ECO:0000256" key="1">
    <source>
        <dbReference type="PROSITE-ProRule" id="PRU00169"/>
    </source>
</evidence>
<keyword evidence="4" id="KW-0238">DNA-binding</keyword>
<feature type="modified residue" description="4-aspartylphosphate" evidence="1">
    <location>
        <position position="58"/>
    </location>
</feature>
<name>A0ABU3NWK4_9FIRM</name>
<dbReference type="Gene3D" id="2.40.50.40">
    <property type="match status" value="1"/>
</dbReference>
<dbReference type="PANTHER" id="PTHR37299">
    <property type="entry name" value="TRANSCRIPTIONAL REGULATOR-RELATED"/>
    <property type="match status" value="1"/>
</dbReference>
<dbReference type="Gene3D" id="3.40.50.2300">
    <property type="match status" value="1"/>
</dbReference>
<feature type="domain" description="HTH LytTR-type" evidence="3">
    <location>
        <begin position="149"/>
        <end position="255"/>
    </location>
</feature>
<evidence type="ECO:0000313" key="5">
    <source>
        <dbReference type="Proteomes" id="UP001254848"/>
    </source>
</evidence>
<evidence type="ECO:0000259" key="2">
    <source>
        <dbReference type="PROSITE" id="PS50110"/>
    </source>
</evidence>
<dbReference type="Pfam" id="PF00072">
    <property type="entry name" value="Response_reg"/>
    <property type="match status" value="1"/>
</dbReference>
<dbReference type="InterPro" id="IPR011006">
    <property type="entry name" value="CheY-like_superfamily"/>
</dbReference>
<dbReference type="InterPro" id="IPR007492">
    <property type="entry name" value="LytTR_DNA-bd_dom"/>
</dbReference>
<keyword evidence="5" id="KW-1185">Reference proteome</keyword>
<accession>A0ABU3NWK4</accession>
<reference evidence="4 5" key="1">
    <citation type="submission" date="2023-07" db="EMBL/GenBank/DDBJ databases">
        <title>The novel representative of Negativicutes class, Anaeroselena agilis gen. nov. sp. nov.</title>
        <authorList>
            <person name="Prokofeva M.I."/>
            <person name="Elcheninov A.G."/>
            <person name="Klyukina A."/>
            <person name="Kublanov I.V."/>
            <person name="Frolov E.N."/>
            <person name="Podosokorskaya O.A."/>
        </authorList>
    </citation>
    <scope>NUCLEOTIDE SEQUENCE [LARGE SCALE GENOMIC DNA]</scope>
    <source>
        <strain evidence="4 5">4137-cl</strain>
    </source>
</reference>
<proteinExistence type="predicted"/>
<dbReference type="Proteomes" id="UP001254848">
    <property type="component" value="Unassembled WGS sequence"/>
</dbReference>
<sequence>MTAAIIRAMVIDDEEPARSELRYLLEQHPDVCIVYETGTFQDALAALRQTRPHLVFLDIEMPGMNGIILAEKIQEILQPLIVFATAHEEFAHKAFELNAADYLLKPFAPKRVAQCIEKVRSLLSTRAPVPVIGKTGGDLPHPGACRQKLAIEQNGKAQIINTADIIAATSSEGQITIYCAAKTYQVNMTLQDLQARLDESQFFRSHRGYLVNIEKIREVIPWFNGTYNLVMDGLASVEIPVSRQQAPKLKKMFGL</sequence>
<dbReference type="PROSITE" id="PS50930">
    <property type="entry name" value="HTH_LYTTR"/>
    <property type="match status" value="1"/>
</dbReference>
<gene>
    <name evidence="4" type="ORF">Q4T40_08065</name>
</gene>